<evidence type="ECO:0000256" key="14">
    <source>
        <dbReference type="SAM" id="MobiDB-lite"/>
    </source>
</evidence>
<dbReference type="InterPro" id="IPR009012">
    <property type="entry name" value="GrpE_head"/>
</dbReference>
<evidence type="ECO:0000256" key="13">
    <source>
        <dbReference type="SAM" id="Coils"/>
    </source>
</evidence>
<feature type="region of interest" description="Disordered" evidence="14">
    <location>
        <begin position="1"/>
        <end position="105"/>
    </location>
</feature>
<evidence type="ECO:0000256" key="1">
    <source>
        <dbReference type="ARBA" id="ARBA00004496"/>
    </source>
</evidence>
<evidence type="ECO:0000256" key="12">
    <source>
        <dbReference type="RuleBase" id="RU004478"/>
    </source>
</evidence>
<dbReference type="GO" id="GO:0006457">
    <property type="term" value="P:protein folding"/>
    <property type="evidence" value="ECO:0007669"/>
    <property type="project" value="InterPro"/>
</dbReference>
<evidence type="ECO:0000256" key="9">
    <source>
        <dbReference type="ARBA" id="ARBA00076414"/>
    </source>
</evidence>
<dbReference type="PANTHER" id="PTHR21237:SF23">
    <property type="entry name" value="GRPE PROTEIN HOMOLOG, MITOCHONDRIAL"/>
    <property type="match status" value="1"/>
</dbReference>
<dbReference type="SUPFAM" id="SSF58014">
    <property type="entry name" value="Coiled-coil domain of nucleotide exchange factor GrpE"/>
    <property type="match status" value="1"/>
</dbReference>
<dbReference type="STRING" id="317018.AVL63_00095"/>
<dbReference type="Pfam" id="PF01025">
    <property type="entry name" value="GrpE"/>
    <property type="match status" value="1"/>
</dbReference>
<dbReference type="GO" id="GO:0042803">
    <property type="term" value="F:protein homodimerization activity"/>
    <property type="evidence" value="ECO:0007669"/>
    <property type="project" value="InterPro"/>
</dbReference>
<reference evidence="16" key="1">
    <citation type="submission" date="2015-12" db="EMBL/GenBank/DDBJ databases">
        <authorList>
            <person name="Nair G.R."/>
            <person name="Kaur G."/>
            <person name="Mayilraj S."/>
        </authorList>
    </citation>
    <scope>NUCLEOTIDE SEQUENCE [LARGE SCALE GENOMIC DNA]</scope>
    <source>
        <strain evidence="16">CD08_7</strain>
    </source>
</reference>
<comment type="subcellular location">
    <subcellularLocation>
        <location evidence="1 10">Cytoplasm</location>
    </subcellularLocation>
</comment>
<evidence type="ECO:0000313" key="16">
    <source>
        <dbReference type="Proteomes" id="UP000054023"/>
    </source>
</evidence>
<evidence type="ECO:0000256" key="3">
    <source>
        <dbReference type="ARBA" id="ARBA00011738"/>
    </source>
</evidence>
<evidence type="ECO:0000256" key="6">
    <source>
        <dbReference type="ARBA" id="ARBA00023186"/>
    </source>
</evidence>
<dbReference type="CDD" id="cd00446">
    <property type="entry name" value="GrpE"/>
    <property type="match status" value="1"/>
</dbReference>
<evidence type="ECO:0000313" key="15">
    <source>
        <dbReference type="EMBL" id="KUG58534.1"/>
    </source>
</evidence>
<dbReference type="GO" id="GO:0051087">
    <property type="term" value="F:protein-folding chaperone binding"/>
    <property type="evidence" value="ECO:0007669"/>
    <property type="project" value="InterPro"/>
</dbReference>
<dbReference type="GO" id="GO:0000774">
    <property type="term" value="F:adenyl-nucleotide exchange factor activity"/>
    <property type="evidence" value="ECO:0007669"/>
    <property type="project" value="InterPro"/>
</dbReference>
<dbReference type="Gene3D" id="2.30.22.10">
    <property type="entry name" value="Head domain of nucleotide exchange factor GrpE"/>
    <property type="match status" value="1"/>
</dbReference>
<keyword evidence="4 10" id="KW-0963">Cytoplasm</keyword>
<evidence type="ECO:0000256" key="11">
    <source>
        <dbReference type="RuleBase" id="RU000639"/>
    </source>
</evidence>
<keyword evidence="5 10" id="KW-0346">Stress response</keyword>
<comment type="caution">
    <text evidence="15">The sequence shown here is derived from an EMBL/GenBank/DDBJ whole genome shotgun (WGS) entry which is preliminary data.</text>
</comment>
<evidence type="ECO:0000256" key="2">
    <source>
        <dbReference type="ARBA" id="ARBA00009054"/>
    </source>
</evidence>
<feature type="compositionally biased region" description="Acidic residues" evidence="14">
    <location>
        <begin position="11"/>
        <end position="20"/>
    </location>
</feature>
<comment type="subunit">
    <text evidence="3 10">Homodimer.</text>
</comment>
<dbReference type="FunFam" id="2.30.22.10:FF:000001">
    <property type="entry name" value="Protein GrpE"/>
    <property type="match status" value="1"/>
</dbReference>
<dbReference type="InterPro" id="IPR013805">
    <property type="entry name" value="GrpE_CC"/>
</dbReference>
<evidence type="ECO:0000256" key="4">
    <source>
        <dbReference type="ARBA" id="ARBA00022490"/>
    </source>
</evidence>
<dbReference type="PANTHER" id="PTHR21237">
    <property type="entry name" value="GRPE PROTEIN"/>
    <property type="match status" value="1"/>
</dbReference>
<keyword evidence="16" id="KW-1185">Reference proteome</keyword>
<gene>
    <name evidence="10" type="primary">grpE</name>
    <name evidence="15" type="ORF">AVL63_00095</name>
</gene>
<evidence type="ECO:0000256" key="10">
    <source>
        <dbReference type="HAMAP-Rule" id="MF_01151"/>
    </source>
</evidence>
<dbReference type="HAMAP" id="MF_01151">
    <property type="entry name" value="GrpE"/>
    <property type="match status" value="1"/>
</dbReference>
<dbReference type="PRINTS" id="PR00773">
    <property type="entry name" value="GRPEPROTEIN"/>
</dbReference>
<evidence type="ECO:0000256" key="8">
    <source>
        <dbReference type="ARBA" id="ARBA00072274"/>
    </source>
</evidence>
<evidence type="ECO:0000256" key="7">
    <source>
        <dbReference type="ARBA" id="ARBA00053401"/>
    </source>
</evidence>
<feature type="compositionally biased region" description="Acidic residues" evidence="14">
    <location>
        <begin position="73"/>
        <end position="85"/>
    </location>
</feature>
<sequence length="288" mass="31270">MADHKNPEVPSGEEPEEQDPVQDPLAQAEKILQDLPVEDAQDTETLGARGQSESYGAAGDPVTEGEVAGVASDDLDPLIAEEPELTEVSAEDGITGGTETEPQERIQAADDFLRGTEEETIAEAAMAMDPEAILAEDSIREDAPAQEGVREAELQADLQRLQAEYINYRRRVERDRATERDRTKGQLITELMPVLDDISSARQAGDLQEGPFAHIATRLESVLQSQGLEVVGEIGEAFDPNQHEAIMTQPHEEIPADHVAIVLRAGYRHGDRLLRAAQVIVSSGPDQG</sequence>
<proteinExistence type="inferred from homology"/>
<comment type="function">
    <text evidence="7 10 11">Participates actively in the response to hyperosmotic and heat shock by preventing the aggregation of stress-denatured proteins, in association with DnaK and GrpE. It is the nucleotide exchange factor for DnaK and may function as a thermosensor. Unfolded proteins bind initially to DnaJ; upon interaction with the DnaJ-bound protein, DnaK hydrolyzes its bound ATP, resulting in the formation of a stable complex. GrpE releases ADP from DnaK; ATP binding to DnaK triggers the release of the substrate protein, thus completing the reaction cycle. Several rounds of ATP-dependent interactions between DnaJ, DnaK and GrpE are required for fully efficient folding.</text>
</comment>
<keyword evidence="6 10" id="KW-0143">Chaperone</keyword>
<name>A0A0W8IF66_9MICC</name>
<dbReference type="AlphaFoldDB" id="A0A0W8IF66"/>
<comment type="similarity">
    <text evidence="2 10 12">Belongs to the GrpE family.</text>
</comment>
<dbReference type="InterPro" id="IPR000740">
    <property type="entry name" value="GrpE"/>
</dbReference>
<dbReference type="PROSITE" id="PS01071">
    <property type="entry name" value="GRPE"/>
    <property type="match status" value="1"/>
</dbReference>
<dbReference type="EMBL" id="LQBM01000003">
    <property type="protein sequence ID" value="KUG58534.1"/>
    <property type="molecule type" value="Genomic_DNA"/>
</dbReference>
<dbReference type="SUPFAM" id="SSF51064">
    <property type="entry name" value="Head domain of nucleotide exchange factor GrpE"/>
    <property type="match status" value="1"/>
</dbReference>
<dbReference type="GO" id="GO:0051082">
    <property type="term" value="F:unfolded protein binding"/>
    <property type="evidence" value="ECO:0007669"/>
    <property type="project" value="TreeGrafter"/>
</dbReference>
<dbReference type="Gene3D" id="3.90.20.20">
    <property type="match status" value="1"/>
</dbReference>
<evidence type="ECO:0000256" key="5">
    <source>
        <dbReference type="ARBA" id="ARBA00023016"/>
    </source>
</evidence>
<keyword evidence="13" id="KW-0175">Coiled coil</keyword>
<dbReference type="RefSeq" id="WP_058888217.1">
    <property type="nucleotide sequence ID" value="NZ_LQBM01000003.1"/>
</dbReference>
<organism evidence="15 16">
    <name type="scientific">Nesterenkonia jeotgali</name>
    <dbReference type="NCBI Taxonomy" id="317018"/>
    <lineage>
        <taxon>Bacteria</taxon>
        <taxon>Bacillati</taxon>
        <taxon>Actinomycetota</taxon>
        <taxon>Actinomycetes</taxon>
        <taxon>Micrococcales</taxon>
        <taxon>Micrococcaceae</taxon>
        <taxon>Nesterenkonia</taxon>
    </lineage>
</organism>
<protein>
    <recommendedName>
        <fullName evidence="8 10">Protein GrpE</fullName>
    </recommendedName>
    <alternativeName>
        <fullName evidence="9 10">HSP-70 cofactor</fullName>
    </alternativeName>
</protein>
<feature type="coiled-coil region" evidence="13">
    <location>
        <begin position="151"/>
        <end position="178"/>
    </location>
</feature>
<dbReference type="Proteomes" id="UP000054023">
    <property type="component" value="Unassembled WGS sequence"/>
</dbReference>
<dbReference type="GO" id="GO:0005737">
    <property type="term" value="C:cytoplasm"/>
    <property type="evidence" value="ECO:0007669"/>
    <property type="project" value="UniProtKB-SubCell"/>
</dbReference>
<accession>A0A0W8IF66</accession>